<protein>
    <submittedName>
        <fullName evidence="1">Heteroproteinous nuclear ribonucleoprotein</fullName>
    </submittedName>
</protein>
<dbReference type="EMBL" id="QTSX02007180">
    <property type="protein sequence ID" value="KAJ9050021.1"/>
    <property type="molecule type" value="Genomic_DNA"/>
</dbReference>
<accession>A0ACC2RJ28</accession>
<evidence type="ECO:0000313" key="2">
    <source>
        <dbReference type="Proteomes" id="UP001165960"/>
    </source>
</evidence>
<dbReference type="Proteomes" id="UP001165960">
    <property type="component" value="Unassembled WGS sequence"/>
</dbReference>
<reference evidence="1" key="1">
    <citation type="submission" date="2022-04" db="EMBL/GenBank/DDBJ databases">
        <title>Genome of the entomopathogenic fungus Entomophthora muscae.</title>
        <authorList>
            <person name="Elya C."/>
            <person name="Lovett B.R."/>
            <person name="Lee E."/>
            <person name="Macias A.M."/>
            <person name="Hajek A.E."/>
            <person name="De Bivort B.L."/>
            <person name="Kasson M.T."/>
            <person name="De Fine Licht H.H."/>
            <person name="Stajich J.E."/>
        </authorList>
    </citation>
    <scope>NUCLEOTIDE SEQUENCE</scope>
    <source>
        <strain evidence="1">Berkeley</strain>
    </source>
</reference>
<gene>
    <name evidence="1" type="primary">HNRNPA2B1</name>
    <name evidence="1" type="ORF">DSO57_1018454</name>
</gene>
<keyword evidence="1" id="KW-0687">Ribonucleoprotein</keyword>
<organism evidence="1 2">
    <name type="scientific">Entomophthora muscae</name>
    <dbReference type="NCBI Taxonomy" id="34485"/>
    <lineage>
        <taxon>Eukaryota</taxon>
        <taxon>Fungi</taxon>
        <taxon>Fungi incertae sedis</taxon>
        <taxon>Zoopagomycota</taxon>
        <taxon>Entomophthoromycotina</taxon>
        <taxon>Entomophthoromycetes</taxon>
        <taxon>Entomophthorales</taxon>
        <taxon>Entomophthoraceae</taxon>
        <taxon>Entomophthora</taxon>
    </lineage>
</organism>
<evidence type="ECO:0000313" key="1">
    <source>
        <dbReference type="EMBL" id="KAJ9050021.1"/>
    </source>
</evidence>
<proteinExistence type="predicted"/>
<name>A0ACC2RJ28_9FUNG</name>
<keyword evidence="2" id="KW-1185">Reference proteome</keyword>
<sequence length="84" mass="9077">MSDDNEVKLRRIHVGGISPEILDSSELESKFRSFGSVKDAIIVKDTLTGLSKGFGFISIECNDKDWQRCTSALNGANGGEANLS</sequence>
<comment type="caution">
    <text evidence="1">The sequence shown here is derived from an EMBL/GenBank/DDBJ whole genome shotgun (WGS) entry which is preliminary data.</text>
</comment>